<dbReference type="Gene3D" id="3.40.190.10">
    <property type="entry name" value="Periplasmic binding protein-like II"/>
    <property type="match status" value="2"/>
</dbReference>
<gene>
    <name evidence="7" type="ORF">GCM10007933_18120</name>
</gene>
<comment type="caution">
    <text evidence="7">The sequence shown here is derived from an EMBL/GenBank/DDBJ whole genome shotgun (WGS) entry which is preliminary data.</text>
</comment>
<keyword evidence="5" id="KW-0813">Transport</keyword>
<evidence type="ECO:0000256" key="2">
    <source>
        <dbReference type="ARBA" id="ARBA00008520"/>
    </source>
</evidence>
<organism evidence="7 8">
    <name type="scientific">Zoogloea oryzae</name>
    <dbReference type="NCBI Taxonomy" id="310767"/>
    <lineage>
        <taxon>Bacteria</taxon>
        <taxon>Pseudomonadati</taxon>
        <taxon>Pseudomonadota</taxon>
        <taxon>Betaproteobacteria</taxon>
        <taxon>Rhodocyclales</taxon>
        <taxon>Zoogloeaceae</taxon>
        <taxon>Zoogloea</taxon>
    </lineage>
</organism>
<dbReference type="Proteomes" id="UP001157167">
    <property type="component" value="Unassembled WGS sequence"/>
</dbReference>
<dbReference type="Pfam" id="PF13416">
    <property type="entry name" value="SBP_bac_8"/>
    <property type="match status" value="1"/>
</dbReference>
<dbReference type="PANTHER" id="PTHR43649">
    <property type="entry name" value="ARABINOSE-BINDING PROTEIN-RELATED"/>
    <property type="match status" value="1"/>
</dbReference>
<accession>A0ABQ6F9Y6</accession>
<evidence type="ECO:0000313" key="7">
    <source>
        <dbReference type="EMBL" id="GLT22353.1"/>
    </source>
</evidence>
<protein>
    <recommendedName>
        <fullName evidence="4">sn-glycerol-3-phosphate-binding periplasmic protein UgpB</fullName>
    </recommendedName>
</protein>
<dbReference type="InterPro" id="IPR050490">
    <property type="entry name" value="Bact_solute-bd_prot1"/>
</dbReference>
<evidence type="ECO:0000256" key="5">
    <source>
        <dbReference type="ARBA" id="ARBA00022448"/>
    </source>
</evidence>
<evidence type="ECO:0000313" key="8">
    <source>
        <dbReference type="Proteomes" id="UP001157167"/>
    </source>
</evidence>
<proteinExistence type="inferred from homology"/>
<name>A0ABQ6F9Y6_9RHOO</name>
<evidence type="ECO:0000256" key="6">
    <source>
        <dbReference type="ARBA" id="ARBA00022729"/>
    </source>
</evidence>
<comment type="subunit">
    <text evidence="3">The complex is composed of two ATP-binding proteins (UgpC), two transmembrane proteins (UgpA and UgpE) and a solute-binding protein (UgpB).</text>
</comment>
<dbReference type="EMBL" id="BSPX01000023">
    <property type="protein sequence ID" value="GLT22353.1"/>
    <property type="molecule type" value="Genomic_DNA"/>
</dbReference>
<keyword evidence="8" id="KW-1185">Reference proteome</keyword>
<dbReference type="PANTHER" id="PTHR43649:SF31">
    <property type="entry name" value="SN-GLYCEROL-3-PHOSPHATE-BINDING PERIPLASMIC PROTEIN UGPB"/>
    <property type="match status" value="1"/>
</dbReference>
<reference evidence="8" key="1">
    <citation type="journal article" date="2019" name="Int. J. Syst. Evol. Microbiol.">
        <title>The Global Catalogue of Microorganisms (GCM) 10K type strain sequencing project: providing services to taxonomists for standard genome sequencing and annotation.</title>
        <authorList>
            <consortium name="The Broad Institute Genomics Platform"/>
            <consortium name="The Broad Institute Genome Sequencing Center for Infectious Disease"/>
            <person name="Wu L."/>
            <person name="Ma J."/>
        </authorList>
    </citation>
    <scope>NUCLEOTIDE SEQUENCE [LARGE SCALE GENOMIC DNA]</scope>
    <source>
        <strain evidence="8">NBRC 102407</strain>
    </source>
</reference>
<keyword evidence="6" id="KW-0732">Signal</keyword>
<evidence type="ECO:0000256" key="3">
    <source>
        <dbReference type="ARBA" id="ARBA00011557"/>
    </source>
</evidence>
<comment type="similarity">
    <text evidence="2">Belongs to the bacterial solute-binding protein 1 family.</text>
</comment>
<sequence length="483" mass="52086">MAGGAINGRCKVNGALGADLNIRFQTAIEMPGTGFIIRGCSDLSPDTTPMIKFSRTALCAAIAGLCVNAAVAAPKKPAAKAEAPKAAAVADVAATEIELVHSLGADKGAQLQKLVDRYNASNPTGPKIVIHDRAWNAGATPHLMILGERDLPAFLSGPQRYRPLHQVMKEAGVAMETLRAPAMMTPTPFDAQKRLIALPVGLSTPVMYYNKDAFKAAGLDPEVPPKTWQELQAALGKVVANGQACPYTTTQPAWILVENMSAWHNEPVVTEGKKTSLAINGMLEVKHVAMLSSWYKARYLQLFGRDEEAIEHFSNGECAVLTAASGVWPTLQRQASFKVGVATLPYHEEYYGAPQNTLADGPAMWVAAGKKPAEYKAVARFVNFWLTGESQVEWQRNAGYLPLNRAGLLASESRLLAADLVNIHVGVKQLTNKPVTAASKASAYPQRAAVRRIIEEELESVWEDRKPSKLALDTAVARSRTID</sequence>
<dbReference type="SUPFAM" id="SSF53850">
    <property type="entry name" value="Periplasmic binding protein-like II"/>
    <property type="match status" value="1"/>
</dbReference>
<comment type="subcellular location">
    <subcellularLocation>
        <location evidence="1">Periplasm</location>
    </subcellularLocation>
</comment>
<evidence type="ECO:0000256" key="4">
    <source>
        <dbReference type="ARBA" id="ARBA00017470"/>
    </source>
</evidence>
<dbReference type="InterPro" id="IPR006059">
    <property type="entry name" value="SBP"/>
</dbReference>
<evidence type="ECO:0000256" key="1">
    <source>
        <dbReference type="ARBA" id="ARBA00004418"/>
    </source>
</evidence>